<evidence type="ECO:0000313" key="3">
    <source>
        <dbReference type="Proteomes" id="UP000747542"/>
    </source>
</evidence>
<dbReference type="AlphaFoldDB" id="A0A8J5N7L5"/>
<feature type="compositionally biased region" description="Acidic residues" evidence="1">
    <location>
        <begin position="235"/>
        <end position="247"/>
    </location>
</feature>
<feature type="compositionally biased region" description="Basic and acidic residues" evidence="1">
    <location>
        <begin position="323"/>
        <end position="341"/>
    </location>
</feature>
<evidence type="ECO:0000256" key="1">
    <source>
        <dbReference type="SAM" id="MobiDB-lite"/>
    </source>
</evidence>
<proteinExistence type="predicted"/>
<sequence length="1011" mass="113833">MVCVVLSYVVVLVVSQYRQRVLVTVVLLRLAMTCLLTLCFEDNTPTHNTLHHADDHDAHHHPHHLQSDLQQEVEEDLELHQPDLQQEEEVKQYSSSYLQRDLEEDQATLHLEPEVQQETEGQDHDEEKQMMEEMEGRAEEEERDEEVEEESRVLEENVREIVSCVEEEEEPEGERHHSLTQDEEEPQEERDESDVNQADVEDADDDGDGELLEDEVMAVDGDLTVHHQKKTVIAENEDCEYASEGDYETGGKGTTSESPPPEGSTCDREWEVERKRSVEHVEVVEGGRLAHEEEDQESINIDHYDDVFYTPVEEQSESGTNNGKEKVKEASKDTLNEDNVPKTDYCNNEWENRVMTSQSDSGDDKTEHVERGDNFIVITEEESDEVLQTEKKRNLDQKNKESRNGTCKEKLSVGLKTCNVMSNEEIAAAISWIRDLPPPLSGPKCTCKVPGTPPWKLARPCKLPEPLAAPSDSVPQPHDPVAAPPEPPPAAYATTLASVNHQIVTVQLRRPRSATVTKEAGSRTKDDCCDRQHVFCRSGRSLESKWESLCTTKTCVRGATPEETSKSVRVLAAEEPAMLRTNAENLREKRRIFRSWSFFGAKSPQDDLTRSLHGFTTTPSSSVGSSSSSVSSPICSSSTFATLITPRRWSRLLEQKRRSFQSCIFPDAYSPSIGGKLSARVKSESDVAPRKHSVSHEPIINIKPQSLSKTFNEKRKSVTSCIFPDTVNEDCTPYTRVKEEPDQKPVSRLKTGKSESLPKTKSNWRFRQFSSNGDIPGWRDSSVNNTCGVQLESSSSESQITSLESQLINSKLQTTESESKIRRNLSRTKRPKSLIIIPETQTVRVDPNINRPETAVKRPESLVVPSCVRVPKRDPRLTPPQPPEISCDLRSQSQGRLSAIDPREGPCYIHRSLSHILTQSHSESSQSIGRTPLIDLNSIVLRSPATKPKKRRKSARSWSYNEKMMVSSPEGVLYQTEGRSRRSGAWAPHVLRPRSLYPRDSSAEPSPTSNT</sequence>
<reference evidence="2" key="1">
    <citation type="journal article" date="2021" name="Sci. Adv.">
        <title>The American lobster genome reveals insights on longevity, neural, and immune adaptations.</title>
        <authorList>
            <person name="Polinski J.M."/>
            <person name="Zimin A.V."/>
            <person name="Clark K.F."/>
            <person name="Kohn A.B."/>
            <person name="Sadowski N."/>
            <person name="Timp W."/>
            <person name="Ptitsyn A."/>
            <person name="Khanna P."/>
            <person name="Romanova D.Y."/>
            <person name="Williams P."/>
            <person name="Greenwood S.J."/>
            <person name="Moroz L.L."/>
            <person name="Walt D.R."/>
            <person name="Bodnar A.G."/>
        </authorList>
    </citation>
    <scope>NUCLEOTIDE SEQUENCE</scope>
    <source>
        <strain evidence="2">GMGI-L3</strain>
    </source>
</reference>
<feature type="compositionally biased region" description="Basic and acidic residues" evidence="1">
    <location>
        <begin position="362"/>
        <end position="373"/>
    </location>
</feature>
<feature type="region of interest" description="Disordered" evidence="1">
    <location>
        <begin position="108"/>
        <end position="270"/>
    </location>
</feature>
<dbReference type="EMBL" id="JAHLQT010007499">
    <property type="protein sequence ID" value="KAG7174671.1"/>
    <property type="molecule type" value="Genomic_DNA"/>
</dbReference>
<feature type="compositionally biased region" description="Acidic residues" evidence="1">
    <location>
        <begin position="181"/>
        <end position="217"/>
    </location>
</feature>
<feature type="region of interest" description="Disordered" evidence="1">
    <location>
        <begin position="51"/>
        <end position="74"/>
    </location>
</feature>
<feature type="region of interest" description="Disordered" evidence="1">
    <location>
        <begin position="738"/>
        <end position="762"/>
    </location>
</feature>
<feature type="compositionally biased region" description="Basic and acidic residues" evidence="1">
    <location>
        <begin position="121"/>
        <end position="137"/>
    </location>
</feature>
<feature type="region of interest" description="Disordered" evidence="1">
    <location>
        <begin position="466"/>
        <end position="486"/>
    </location>
</feature>
<dbReference type="Proteomes" id="UP000747542">
    <property type="component" value="Unassembled WGS sequence"/>
</dbReference>
<feature type="region of interest" description="Disordered" evidence="1">
    <location>
        <begin position="309"/>
        <end position="404"/>
    </location>
</feature>
<feature type="region of interest" description="Disordered" evidence="1">
    <location>
        <begin position="966"/>
        <end position="1011"/>
    </location>
</feature>
<feature type="region of interest" description="Disordered" evidence="1">
    <location>
        <begin position="871"/>
        <end position="893"/>
    </location>
</feature>
<keyword evidence="3" id="KW-1185">Reference proteome</keyword>
<feature type="compositionally biased region" description="Acidic residues" evidence="1">
    <location>
        <begin position="138"/>
        <end position="149"/>
    </location>
</feature>
<gene>
    <name evidence="2" type="primary">Rbp2-L5</name>
    <name evidence="2" type="ORF">Hamer_G015807</name>
</gene>
<comment type="caution">
    <text evidence="2">The sequence shown here is derived from an EMBL/GenBank/DDBJ whole genome shotgun (WGS) entry which is preliminary data.</text>
</comment>
<evidence type="ECO:0000313" key="2">
    <source>
        <dbReference type="EMBL" id="KAG7174671.1"/>
    </source>
</evidence>
<accession>A0A8J5N7L5</accession>
<protein>
    <submittedName>
        <fullName evidence="2">Reticulocyte-binding protein 2-like 5</fullName>
    </submittedName>
</protein>
<name>A0A8J5N7L5_HOMAM</name>
<feature type="compositionally biased region" description="Basic and acidic residues" evidence="1">
    <location>
        <begin position="388"/>
        <end position="404"/>
    </location>
</feature>
<feature type="compositionally biased region" description="Basic and acidic residues" evidence="1">
    <location>
        <begin position="150"/>
        <end position="159"/>
    </location>
</feature>
<organism evidence="2 3">
    <name type="scientific">Homarus americanus</name>
    <name type="common">American lobster</name>
    <dbReference type="NCBI Taxonomy" id="6706"/>
    <lineage>
        <taxon>Eukaryota</taxon>
        <taxon>Metazoa</taxon>
        <taxon>Ecdysozoa</taxon>
        <taxon>Arthropoda</taxon>
        <taxon>Crustacea</taxon>
        <taxon>Multicrustacea</taxon>
        <taxon>Malacostraca</taxon>
        <taxon>Eumalacostraca</taxon>
        <taxon>Eucarida</taxon>
        <taxon>Decapoda</taxon>
        <taxon>Pleocyemata</taxon>
        <taxon>Astacidea</taxon>
        <taxon>Nephropoidea</taxon>
        <taxon>Nephropidae</taxon>
        <taxon>Homarus</taxon>
    </lineage>
</organism>